<dbReference type="SUPFAM" id="SSF52540">
    <property type="entry name" value="P-loop containing nucleoside triphosphate hydrolases"/>
    <property type="match status" value="1"/>
</dbReference>
<dbReference type="Proteomes" id="UP000264294">
    <property type="component" value="Unassembled WGS sequence"/>
</dbReference>
<name>A0ABX9KVN9_9BACI</name>
<dbReference type="Pfam" id="PF13175">
    <property type="entry name" value="AAA_15"/>
    <property type="match status" value="2"/>
</dbReference>
<organism evidence="3 4">
    <name type="scientific">Bacillus clarus</name>
    <dbReference type="NCBI Taxonomy" id="2338372"/>
    <lineage>
        <taxon>Bacteria</taxon>
        <taxon>Bacillati</taxon>
        <taxon>Bacillota</taxon>
        <taxon>Bacilli</taxon>
        <taxon>Bacillales</taxon>
        <taxon>Bacillaceae</taxon>
        <taxon>Bacillus</taxon>
        <taxon>Bacillus cereus group</taxon>
    </lineage>
</organism>
<dbReference type="CDD" id="cd01026">
    <property type="entry name" value="TOPRIM_OLD"/>
    <property type="match status" value="1"/>
</dbReference>
<dbReference type="EMBL" id="QVOD01000014">
    <property type="protein sequence ID" value="RFT66511.1"/>
    <property type="molecule type" value="Genomic_DNA"/>
</dbReference>
<sequence>MEVGDCMSEVTRRPRLSKLVIKNFRAIGSTPVEIELDDIVVLVGPNNVGKSSILRAYEVVMSDGSKKGDLTMDDFPNGEINSNALPEIELHTVVYDNLPGAKWVDNRTGENLVRERWIWSAPGKPKRNGYNTETQDWAEDGVPWGAANVANSRRPLPHKVDAFSDPEDQSKAIVKLLSSIIDDRVKSFRAQENSEDGSLTEYQKLIEQVKTIQSTIIEESQDEIKRAEEGISELLKGVFPNYTVTFDARPEEGLEKNINLFKAGAKLLMGPTDGYQSTIDRQGSGARRTLLWAALRYVSDTTSQNDRPHVLLLDEPELCLHPSAVREACKVLYDLPASGNWQVMVTTHSPLFIDVSRDNTTIIRVERIEGEIQGTTVFRPNKVQLGEDDRQRLKLLNVCDPHVTEFFFGGHSIIVEGDTEYTAFKYIISQNPDAFKDVHIIRARGKGTIVSLVKILNHFNSRYSVLHDSDYPLLSNGNRNPAWSINQSIVDAVYEHEDVSKVRLIANLKNFEAAYLSREVSGEKPYNALMELMQDSTVFNSVKSLLDALIDHTATTPVGSLEWQDISTLKAHYEDWEIANTQ</sequence>
<evidence type="ECO:0000313" key="3">
    <source>
        <dbReference type="EMBL" id="RFT66511.1"/>
    </source>
</evidence>
<protein>
    <submittedName>
        <fullName evidence="3">DUF2813 domain-containing protein</fullName>
    </submittedName>
</protein>
<dbReference type="Pfam" id="PF20469">
    <property type="entry name" value="OLD-like_TOPRIM"/>
    <property type="match status" value="1"/>
</dbReference>
<dbReference type="PANTHER" id="PTHR43581">
    <property type="entry name" value="ATP/GTP PHOSPHATASE"/>
    <property type="match status" value="1"/>
</dbReference>
<evidence type="ECO:0000259" key="2">
    <source>
        <dbReference type="Pfam" id="PF20469"/>
    </source>
</evidence>
<reference evidence="3 4" key="1">
    <citation type="submission" date="2018-08" db="EMBL/GenBank/DDBJ databases">
        <title>Bacillus clarus sp. nov. strain PS00077A.</title>
        <authorList>
            <person name="Mendez Acevedo M."/>
            <person name="Carroll L."/>
            <person name="Mukherjee M."/>
            <person name="Wiedmann M."/>
            <person name="Kovac J."/>
        </authorList>
    </citation>
    <scope>NUCLEOTIDE SEQUENCE [LARGE SCALE GENOMIC DNA]</scope>
    <source>
        <strain evidence="3 4">PS00077A</strain>
    </source>
</reference>
<gene>
    <name evidence="3" type="ORF">D0U04_13775</name>
</gene>
<feature type="domain" description="OLD protein-like TOPRIM" evidence="2">
    <location>
        <begin position="407"/>
        <end position="470"/>
    </location>
</feature>
<proteinExistence type="predicted"/>
<dbReference type="InterPro" id="IPR051396">
    <property type="entry name" value="Bact_Antivir_Def_Nuclease"/>
</dbReference>
<keyword evidence="4" id="KW-1185">Reference proteome</keyword>
<dbReference type="InterPro" id="IPR027417">
    <property type="entry name" value="P-loop_NTPase"/>
</dbReference>
<dbReference type="InterPro" id="IPR034139">
    <property type="entry name" value="TOPRIM_OLD"/>
</dbReference>
<dbReference type="Gene3D" id="3.40.50.300">
    <property type="entry name" value="P-loop containing nucleotide triphosphate hydrolases"/>
    <property type="match status" value="1"/>
</dbReference>
<dbReference type="PANTHER" id="PTHR43581:SF4">
    <property type="entry name" value="ATP_GTP PHOSPHATASE"/>
    <property type="match status" value="1"/>
</dbReference>
<accession>A0ABX9KVN9</accession>
<feature type="domain" description="Endonuclease GajA/Old nuclease/RecF-like AAA" evidence="1">
    <location>
        <begin position="16"/>
        <end position="67"/>
    </location>
</feature>
<evidence type="ECO:0000259" key="1">
    <source>
        <dbReference type="Pfam" id="PF13175"/>
    </source>
</evidence>
<feature type="domain" description="Endonuclease GajA/Old nuclease/RecF-like AAA" evidence="1">
    <location>
        <begin position="186"/>
        <end position="353"/>
    </location>
</feature>
<dbReference type="InterPro" id="IPR041685">
    <property type="entry name" value="AAA_GajA/Old/RecF-like"/>
</dbReference>
<comment type="caution">
    <text evidence="3">The sequence shown here is derived from an EMBL/GenBank/DDBJ whole genome shotgun (WGS) entry which is preliminary data.</text>
</comment>
<evidence type="ECO:0000313" key="4">
    <source>
        <dbReference type="Proteomes" id="UP000264294"/>
    </source>
</evidence>